<dbReference type="GO" id="GO:0003677">
    <property type="term" value="F:DNA binding"/>
    <property type="evidence" value="ECO:0007669"/>
    <property type="project" value="UniProtKB-KW"/>
</dbReference>
<keyword evidence="3" id="KW-1185">Reference proteome</keyword>
<dbReference type="AlphaFoldDB" id="A0A521AD47"/>
<gene>
    <name evidence="2" type="ORF">SAMN06265218_10154</name>
</gene>
<dbReference type="RefSeq" id="WP_142712545.1">
    <property type="nucleotide sequence ID" value="NZ_FXTH01000001.1"/>
</dbReference>
<reference evidence="2 3" key="1">
    <citation type="submission" date="2017-05" db="EMBL/GenBank/DDBJ databases">
        <authorList>
            <person name="Varghese N."/>
            <person name="Submissions S."/>
        </authorList>
    </citation>
    <scope>NUCLEOTIDE SEQUENCE [LARGE SCALE GENOMIC DNA]</scope>
    <source>
        <strain evidence="2 3">DSM 21194</strain>
    </source>
</reference>
<dbReference type="GO" id="GO:0003700">
    <property type="term" value="F:DNA-binding transcription factor activity"/>
    <property type="evidence" value="ECO:0007669"/>
    <property type="project" value="InterPro"/>
</dbReference>
<evidence type="ECO:0000313" key="2">
    <source>
        <dbReference type="EMBL" id="SMO32743.1"/>
    </source>
</evidence>
<dbReference type="SUPFAM" id="SSF46785">
    <property type="entry name" value="Winged helix' DNA-binding domain"/>
    <property type="match status" value="1"/>
</dbReference>
<sequence length="142" mass="15887">MPDIHDEMLSGNLIFLTSALSRQLSREADEAFAAVGLSTSHALLLMLAQRNPGIQPGSLAEALSLKPSTITRLVQKIERRGLVWRKSKGRATAVICTEEGEKLAEQLEETWERVLNQIKEQLGERYVEVLSEMIEKAMEELV</sequence>
<dbReference type="PROSITE" id="PS50995">
    <property type="entry name" value="HTH_MARR_2"/>
    <property type="match status" value="1"/>
</dbReference>
<dbReference type="InterPro" id="IPR036388">
    <property type="entry name" value="WH-like_DNA-bd_sf"/>
</dbReference>
<name>A0A521AD47_9BACT</name>
<dbReference type="PRINTS" id="PR00598">
    <property type="entry name" value="HTHMARR"/>
</dbReference>
<dbReference type="EMBL" id="FXTH01000001">
    <property type="protein sequence ID" value="SMO32743.1"/>
    <property type="molecule type" value="Genomic_DNA"/>
</dbReference>
<dbReference type="Pfam" id="PF01047">
    <property type="entry name" value="MarR"/>
    <property type="match status" value="1"/>
</dbReference>
<dbReference type="GO" id="GO:0006950">
    <property type="term" value="P:response to stress"/>
    <property type="evidence" value="ECO:0007669"/>
    <property type="project" value="TreeGrafter"/>
</dbReference>
<dbReference type="PANTHER" id="PTHR33164:SF43">
    <property type="entry name" value="HTH-TYPE TRANSCRIPTIONAL REPRESSOR YETL"/>
    <property type="match status" value="1"/>
</dbReference>
<dbReference type="InterPro" id="IPR039422">
    <property type="entry name" value="MarR/SlyA-like"/>
</dbReference>
<proteinExistence type="predicted"/>
<dbReference type="InterPro" id="IPR000835">
    <property type="entry name" value="HTH_MarR-typ"/>
</dbReference>
<dbReference type="SMART" id="SM00347">
    <property type="entry name" value="HTH_MARR"/>
    <property type="match status" value="1"/>
</dbReference>
<dbReference type="Proteomes" id="UP000317593">
    <property type="component" value="Unassembled WGS sequence"/>
</dbReference>
<evidence type="ECO:0000313" key="3">
    <source>
        <dbReference type="Proteomes" id="UP000317593"/>
    </source>
</evidence>
<keyword evidence="2" id="KW-0238">DNA-binding</keyword>
<feature type="domain" description="HTH marR-type" evidence="1">
    <location>
        <begin position="10"/>
        <end position="139"/>
    </location>
</feature>
<evidence type="ECO:0000259" key="1">
    <source>
        <dbReference type="PROSITE" id="PS50995"/>
    </source>
</evidence>
<accession>A0A521AD47</accession>
<dbReference type="PANTHER" id="PTHR33164">
    <property type="entry name" value="TRANSCRIPTIONAL REGULATOR, MARR FAMILY"/>
    <property type="match status" value="1"/>
</dbReference>
<dbReference type="Gene3D" id="1.10.10.10">
    <property type="entry name" value="Winged helix-like DNA-binding domain superfamily/Winged helix DNA-binding domain"/>
    <property type="match status" value="1"/>
</dbReference>
<protein>
    <submittedName>
        <fullName evidence="2">DNA-binding transcriptional regulator, MarR family</fullName>
    </submittedName>
</protein>
<dbReference type="InterPro" id="IPR036390">
    <property type="entry name" value="WH_DNA-bd_sf"/>
</dbReference>
<dbReference type="OrthoDB" id="1551170at2"/>
<organism evidence="2 3">
    <name type="scientific">Fodinibius sediminis</name>
    <dbReference type="NCBI Taxonomy" id="1214077"/>
    <lineage>
        <taxon>Bacteria</taxon>
        <taxon>Pseudomonadati</taxon>
        <taxon>Balneolota</taxon>
        <taxon>Balneolia</taxon>
        <taxon>Balneolales</taxon>
        <taxon>Balneolaceae</taxon>
        <taxon>Fodinibius</taxon>
    </lineage>
</organism>